<keyword evidence="3" id="KW-1185">Reference proteome</keyword>
<dbReference type="AlphaFoldDB" id="A0A4C1VP38"/>
<dbReference type="EMBL" id="BGZK01000373">
    <property type="protein sequence ID" value="GBP39929.1"/>
    <property type="molecule type" value="Genomic_DNA"/>
</dbReference>
<comment type="caution">
    <text evidence="2">The sequence shown here is derived from an EMBL/GenBank/DDBJ whole genome shotgun (WGS) entry which is preliminary data.</text>
</comment>
<feature type="region of interest" description="Disordered" evidence="1">
    <location>
        <begin position="1"/>
        <end position="20"/>
    </location>
</feature>
<name>A0A4C1VP38_EUMVA</name>
<reference evidence="2 3" key="1">
    <citation type="journal article" date="2019" name="Commun. Biol.">
        <title>The bagworm genome reveals a unique fibroin gene that provides high tensile strength.</title>
        <authorList>
            <person name="Kono N."/>
            <person name="Nakamura H."/>
            <person name="Ohtoshi R."/>
            <person name="Tomita M."/>
            <person name="Numata K."/>
            <person name="Arakawa K."/>
        </authorList>
    </citation>
    <scope>NUCLEOTIDE SEQUENCE [LARGE SCALE GENOMIC DNA]</scope>
</reference>
<accession>A0A4C1VP38</accession>
<organism evidence="2 3">
    <name type="scientific">Eumeta variegata</name>
    <name type="common">Bagworm moth</name>
    <name type="synonym">Eumeta japonica</name>
    <dbReference type="NCBI Taxonomy" id="151549"/>
    <lineage>
        <taxon>Eukaryota</taxon>
        <taxon>Metazoa</taxon>
        <taxon>Ecdysozoa</taxon>
        <taxon>Arthropoda</taxon>
        <taxon>Hexapoda</taxon>
        <taxon>Insecta</taxon>
        <taxon>Pterygota</taxon>
        <taxon>Neoptera</taxon>
        <taxon>Endopterygota</taxon>
        <taxon>Lepidoptera</taxon>
        <taxon>Glossata</taxon>
        <taxon>Ditrysia</taxon>
        <taxon>Tineoidea</taxon>
        <taxon>Psychidae</taxon>
        <taxon>Oiketicinae</taxon>
        <taxon>Eumeta</taxon>
    </lineage>
</organism>
<proteinExistence type="predicted"/>
<evidence type="ECO:0000313" key="2">
    <source>
        <dbReference type="EMBL" id="GBP39929.1"/>
    </source>
</evidence>
<evidence type="ECO:0000313" key="3">
    <source>
        <dbReference type="Proteomes" id="UP000299102"/>
    </source>
</evidence>
<sequence>MVMTEAKGHESLRPVGLRAPGPPLTEYQQSFIIKNHLTGGRPERLYYRGMSLHIFFNFHSRDLGLKLDQASLKPCPVRNGATKDRPCNTDATTTSGTDSLICSLKHGDCGIQFRLNLTLSDSKTFSNQRFRKLVAFPRRYDSTHERTADPSLKDSCPVDVL</sequence>
<protein>
    <submittedName>
        <fullName evidence="2">Uncharacterized protein</fullName>
    </submittedName>
</protein>
<dbReference type="Proteomes" id="UP000299102">
    <property type="component" value="Unassembled WGS sequence"/>
</dbReference>
<feature type="compositionally biased region" description="Basic and acidic residues" evidence="1">
    <location>
        <begin position="1"/>
        <end position="12"/>
    </location>
</feature>
<gene>
    <name evidence="2" type="ORF">EVAR_83066_1</name>
</gene>
<evidence type="ECO:0000256" key="1">
    <source>
        <dbReference type="SAM" id="MobiDB-lite"/>
    </source>
</evidence>